<dbReference type="Proteomes" id="UP001201812">
    <property type="component" value="Unassembled WGS sequence"/>
</dbReference>
<dbReference type="AlphaFoldDB" id="A0AAD4MEH6"/>
<reference evidence="2" key="1">
    <citation type="submission" date="2022-01" db="EMBL/GenBank/DDBJ databases">
        <title>Genome Sequence Resource for Two Populations of Ditylenchus destructor, the Migratory Endoparasitic Phytonematode.</title>
        <authorList>
            <person name="Zhang H."/>
            <person name="Lin R."/>
            <person name="Xie B."/>
        </authorList>
    </citation>
    <scope>NUCLEOTIDE SEQUENCE</scope>
    <source>
        <strain evidence="2">BazhouSP</strain>
    </source>
</reference>
<gene>
    <name evidence="2" type="ORF">DdX_22147</name>
</gene>
<evidence type="ECO:0000313" key="3">
    <source>
        <dbReference type="Proteomes" id="UP001201812"/>
    </source>
</evidence>
<accession>A0AAD4MEH6</accession>
<sequence length="108" mass="12076">MVLKLTIVLQTLLLLDYVLAAPVAVTVNVMDKQRRKQFLLSGVDDEKTVGEIKDEVLGQRDITGQPKLPNATFEPGAKSLVNESFADDTKLKQFIRRIPLRTVKVNVD</sequence>
<name>A0AAD4MEH6_9BILA</name>
<organism evidence="2 3">
    <name type="scientific">Ditylenchus destructor</name>
    <dbReference type="NCBI Taxonomy" id="166010"/>
    <lineage>
        <taxon>Eukaryota</taxon>
        <taxon>Metazoa</taxon>
        <taxon>Ecdysozoa</taxon>
        <taxon>Nematoda</taxon>
        <taxon>Chromadorea</taxon>
        <taxon>Rhabditida</taxon>
        <taxon>Tylenchina</taxon>
        <taxon>Tylenchomorpha</taxon>
        <taxon>Sphaerularioidea</taxon>
        <taxon>Anguinidae</taxon>
        <taxon>Anguininae</taxon>
        <taxon>Ditylenchus</taxon>
    </lineage>
</organism>
<keyword evidence="1" id="KW-0732">Signal</keyword>
<comment type="caution">
    <text evidence="2">The sequence shown here is derived from an EMBL/GenBank/DDBJ whole genome shotgun (WGS) entry which is preliminary data.</text>
</comment>
<dbReference type="EMBL" id="JAKKPZ010001013">
    <property type="protein sequence ID" value="KAI1691033.1"/>
    <property type="molecule type" value="Genomic_DNA"/>
</dbReference>
<evidence type="ECO:0000256" key="1">
    <source>
        <dbReference type="SAM" id="SignalP"/>
    </source>
</evidence>
<feature type="signal peptide" evidence="1">
    <location>
        <begin position="1"/>
        <end position="20"/>
    </location>
</feature>
<evidence type="ECO:0008006" key="4">
    <source>
        <dbReference type="Google" id="ProtNLM"/>
    </source>
</evidence>
<proteinExistence type="predicted"/>
<feature type="chain" id="PRO_5041900945" description="RxLR effector protein" evidence="1">
    <location>
        <begin position="21"/>
        <end position="108"/>
    </location>
</feature>
<evidence type="ECO:0000313" key="2">
    <source>
        <dbReference type="EMBL" id="KAI1691033.1"/>
    </source>
</evidence>
<protein>
    <recommendedName>
        <fullName evidence="4">RxLR effector protein</fullName>
    </recommendedName>
</protein>
<keyword evidence="3" id="KW-1185">Reference proteome</keyword>